<dbReference type="EMBL" id="FSSB01000021">
    <property type="protein sequence ID" value="SIO95699.1"/>
    <property type="molecule type" value="Genomic_DNA"/>
</dbReference>
<dbReference type="Proteomes" id="UP000184774">
    <property type="component" value="Unassembled WGS sequence"/>
</dbReference>
<gene>
    <name evidence="2" type="ORF">VSP9026_03450</name>
    <name evidence="1" type="ORF">Vspart_00883</name>
</gene>
<sequence length="108" mass="12467">MGSQQVIKLLVRSFRRLRLFFCGLLTRPTAPRHAPQTAKFPSNPESAPEVECAYYQNCSYCLVLHNHMVKFNAVRSSSRGLFGVASRDLWPYHACRASSYPWQPRFLF</sequence>
<dbReference type="AlphaFoldDB" id="A0A1N6M8E6"/>
<proteinExistence type="predicted"/>
<reference evidence="1" key="2">
    <citation type="submission" date="2019-11" db="EMBL/GenBank/DDBJ databases">
        <authorList>
            <person name="January G."/>
            <person name="Bunk B."/>
        </authorList>
    </citation>
    <scope>NUCLEOTIDE SEQUENCE</scope>
    <source>
        <strain evidence="1">3.6</strain>
    </source>
</reference>
<evidence type="ECO:0000313" key="2">
    <source>
        <dbReference type="EMBL" id="SIO95699.1"/>
    </source>
</evidence>
<dbReference type="Proteomes" id="UP000515264">
    <property type="component" value="Chromosome 1"/>
</dbReference>
<name>A0A1N6M8E6_9VIBR</name>
<reference evidence="1 4" key="3">
    <citation type="journal article" date="2020" name="J. Nat. Prod.">
        <title>Genomics-Metabolomics Profiling Disclosed Marine Vibrio spartinae 3.6 as a Producer of a New Branched Side Chain Prodigiosin.</title>
        <authorList>
            <person name="Vitale G.A."/>
            <person name="Sciarretta M."/>
            <person name="Palma Esposito F."/>
            <person name="January G.G."/>
            <person name="Giaccio M."/>
            <person name="Bunk B."/>
            <person name="Sproer C."/>
            <person name="Bajerski F."/>
            <person name="Power D."/>
            <person name="Festa C."/>
            <person name="Monti M.C."/>
            <person name="D'Auria M.V."/>
            <person name="de Pascale D."/>
        </authorList>
    </citation>
    <scope>NUCLEOTIDE SEQUENCE [LARGE SCALE GENOMIC DNA]</scope>
    <source>
        <strain evidence="1 4">3.6</strain>
    </source>
</reference>
<evidence type="ECO:0000313" key="3">
    <source>
        <dbReference type="Proteomes" id="UP000184774"/>
    </source>
</evidence>
<reference evidence="2 3" key="1">
    <citation type="submission" date="2016-12" db="EMBL/GenBank/DDBJ databases">
        <authorList>
            <person name="Song W.-J."/>
            <person name="Kurnit D.M."/>
        </authorList>
    </citation>
    <scope>NUCLEOTIDE SEQUENCE [LARGE SCALE GENOMIC DNA]</scope>
    <source>
        <strain evidence="2 3">CECT 9026</strain>
    </source>
</reference>
<accession>A0A1N6M8E6</accession>
<protein>
    <recommendedName>
        <fullName evidence="5">Secreted protein</fullName>
    </recommendedName>
</protein>
<evidence type="ECO:0008006" key="5">
    <source>
        <dbReference type="Google" id="ProtNLM"/>
    </source>
</evidence>
<keyword evidence="4" id="KW-1185">Reference proteome</keyword>
<organism evidence="2 3">
    <name type="scientific">Vibrio spartinae</name>
    <dbReference type="NCBI Taxonomy" id="1918945"/>
    <lineage>
        <taxon>Bacteria</taxon>
        <taxon>Pseudomonadati</taxon>
        <taxon>Pseudomonadota</taxon>
        <taxon>Gammaproteobacteria</taxon>
        <taxon>Vibrionales</taxon>
        <taxon>Vibrionaceae</taxon>
        <taxon>Vibrio</taxon>
    </lineage>
</organism>
<evidence type="ECO:0000313" key="1">
    <source>
        <dbReference type="EMBL" id="QMV13644.1"/>
    </source>
</evidence>
<evidence type="ECO:0000313" key="4">
    <source>
        <dbReference type="Proteomes" id="UP000515264"/>
    </source>
</evidence>
<dbReference type="EMBL" id="CP046268">
    <property type="protein sequence ID" value="QMV13644.1"/>
    <property type="molecule type" value="Genomic_DNA"/>
</dbReference>